<evidence type="ECO:0000313" key="12">
    <source>
        <dbReference type="EMBL" id="SVB48445.1"/>
    </source>
</evidence>
<accession>A0A382ED88</accession>
<evidence type="ECO:0000256" key="7">
    <source>
        <dbReference type="ARBA" id="ARBA00022927"/>
    </source>
</evidence>
<keyword evidence="9 10" id="KW-0472">Membrane</keyword>
<keyword evidence="4" id="KW-1003">Cell membrane</keyword>
<sequence length="213" mass="24018">MDFFAPQNFKKVSTLFVGSALLTLIIFYVMQWLIAVDDVELSEKGIRIADVTMPERDLELLMDIERPEEEEPPPETMPPEFDMTPPADLDNATPRPKFDFKGRKSGVFADGSYVPIFKVPPIYPRRAQERGIEGCVMLEFTVTKVGAVREPVVLWSIPSGIFDRAAMRSALKFKYKPQIRDGEAIEVPGVLNQITFIIEDKDKSPDYSPEGCA</sequence>
<dbReference type="InterPro" id="IPR051045">
    <property type="entry name" value="TonB-dependent_transducer"/>
</dbReference>
<evidence type="ECO:0000256" key="2">
    <source>
        <dbReference type="ARBA" id="ARBA00006555"/>
    </source>
</evidence>
<gene>
    <name evidence="12" type="ORF">METZ01_LOCUS201299</name>
</gene>
<dbReference type="AlphaFoldDB" id="A0A382ED88"/>
<evidence type="ECO:0000256" key="4">
    <source>
        <dbReference type="ARBA" id="ARBA00022475"/>
    </source>
</evidence>
<dbReference type="GO" id="GO:0005886">
    <property type="term" value="C:plasma membrane"/>
    <property type="evidence" value="ECO:0007669"/>
    <property type="project" value="UniProtKB-SubCell"/>
</dbReference>
<evidence type="ECO:0000256" key="8">
    <source>
        <dbReference type="ARBA" id="ARBA00022989"/>
    </source>
</evidence>
<evidence type="ECO:0000256" key="9">
    <source>
        <dbReference type="ARBA" id="ARBA00023136"/>
    </source>
</evidence>
<dbReference type="Gene3D" id="3.30.1150.10">
    <property type="match status" value="1"/>
</dbReference>
<dbReference type="PANTHER" id="PTHR33446">
    <property type="entry name" value="PROTEIN TONB-RELATED"/>
    <property type="match status" value="1"/>
</dbReference>
<dbReference type="InterPro" id="IPR006260">
    <property type="entry name" value="TonB/TolA_C"/>
</dbReference>
<evidence type="ECO:0000256" key="1">
    <source>
        <dbReference type="ARBA" id="ARBA00004383"/>
    </source>
</evidence>
<keyword evidence="6 10" id="KW-0812">Transmembrane</keyword>
<proteinExistence type="inferred from homology"/>
<dbReference type="EMBL" id="UINC01043839">
    <property type="protein sequence ID" value="SVB48445.1"/>
    <property type="molecule type" value="Genomic_DNA"/>
</dbReference>
<dbReference type="PROSITE" id="PS52015">
    <property type="entry name" value="TONB_CTD"/>
    <property type="match status" value="1"/>
</dbReference>
<keyword evidence="7" id="KW-0653">Protein transport</keyword>
<feature type="transmembrane region" description="Helical" evidence="10">
    <location>
        <begin position="12"/>
        <end position="34"/>
    </location>
</feature>
<dbReference type="GO" id="GO:0015031">
    <property type="term" value="P:protein transport"/>
    <property type="evidence" value="ECO:0007669"/>
    <property type="project" value="UniProtKB-KW"/>
</dbReference>
<comment type="subcellular location">
    <subcellularLocation>
        <location evidence="1">Cell inner membrane</location>
        <topology evidence="1">Single-pass membrane protein</topology>
        <orientation evidence="1">Periplasmic side</orientation>
    </subcellularLocation>
</comment>
<organism evidence="12">
    <name type="scientific">marine metagenome</name>
    <dbReference type="NCBI Taxonomy" id="408172"/>
    <lineage>
        <taxon>unclassified sequences</taxon>
        <taxon>metagenomes</taxon>
        <taxon>ecological metagenomes</taxon>
    </lineage>
</organism>
<keyword evidence="5" id="KW-0997">Cell inner membrane</keyword>
<name>A0A382ED88_9ZZZZ</name>
<dbReference type="InterPro" id="IPR037682">
    <property type="entry name" value="TonB_C"/>
</dbReference>
<evidence type="ECO:0000256" key="10">
    <source>
        <dbReference type="SAM" id="Phobius"/>
    </source>
</evidence>
<reference evidence="12" key="1">
    <citation type="submission" date="2018-05" db="EMBL/GenBank/DDBJ databases">
        <authorList>
            <person name="Lanie J.A."/>
            <person name="Ng W.-L."/>
            <person name="Kazmierczak K.M."/>
            <person name="Andrzejewski T.M."/>
            <person name="Davidsen T.M."/>
            <person name="Wayne K.J."/>
            <person name="Tettelin H."/>
            <person name="Glass J.I."/>
            <person name="Rusch D."/>
            <person name="Podicherti R."/>
            <person name="Tsui H.-C.T."/>
            <person name="Winkler M.E."/>
        </authorList>
    </citation>
    <scope>NUCLEOTIDE SEQUENCE</scope>
</reference>
<dbReference type="SUPFAM" id="SSF74653">
    <property type="entry name" value="TolA/TonB C-terminal domain"/>
    <property type="match status" value="1"/>
</dbReference>
<feature type="domain" description="TonB C-terminal" evidence="11">
    <location>
        <begin position="108"/>
        <end position="205"/>
    </location>
</feature>
<comment type="similarity">
    <text evidence="2">Belongs to the TonB family.</text>
</comment>
<dbReference type="NCBIfam" id="TIGR01352">
    <property type="entry name" value="tonB_Cterm"/>
    <property type="match status" value="1"/>
</dbReference>
<evidence type="ECO:0000256" key="3">
    <source>
        <dbReference type="ARBA" id="ARBA00022448"/>
    </source>
</evidence>
<keyword evidence="3" id="KW-0813">Transport</keyword>
<protein>
    <recommendedName>
        <fullName evidence="11">TonB C-terminal domain-containing protein</fullName>
    </recommendedName>
</protein>
<dbReference type="GO" id="GO:0055085">
    <property type="term" value="P:transmembrane transport"/>
    <property type="evidence" value="ECO:0007669"/>
    <property type="project" value="InterPro"/>
</dbReference>
<evidence type="ECO:0000259" key="11">
    <source>
        <dbReference type="PROSITE" id="PS52015"/>
    </source>
</evidence>
<dbReference type="Pfam" id="PF03544">
    <property type="entry name" value="TonB_C"/>
    <property type="match status" value="1"/>
</dbReference>
<evidence type="ECO:0000256" key="5">
    <source>
        <dbReference type="ARBA" id="ARBA00022519"/>
    </source>
</evidence>
<evidence type="ECO:0000256" key="6">
    <source>
        <dbReference type="ARBA" id="ARBA00022692"/>
    </source>
</evidence>
<keyword evidence="8 10" id="KW-1133">Transmembrane helix</keyword>